<sequence length="248" mass="27200">MSKVVLFTPGSIFLLGVGGWFMTYGIGISDPQHLVRLPDWPTISNTGSFPPESCVFSQLLNTTAIIGLFVTVVFFKYTQAIGADDSLAKATAVLGIIQMFGVMLVGNFQFTSIRFVHFFGATLAFGCGLALALCISIMSAGKLMSPKWLVWTRIGITTIAFASGIIMLVSAFQQGDPAEADYSRFWANMTDAFEWSLGISLLCFYCSLTYEFSKIKSTKFSITLDSVTTVKSENGDGRREVESEEHRF</sequence>
<dbReference type="Proteomes" id="UP001158576">
    <property type="component" value="Chromosome 1"/>
</dbReference>
<dbReference type="InterPro" id="IPR050911">
    <property type="entry name" value="DRAM/TMEM150_Autophagy_Mod"/>
</dbReference>
<comment type="similarity">
    <text evidence="2">Belongs to the DRAM/TMEM150 family.</text>
</comment>
<feature type="domain" description="CWH43-like N-terminal" evidence="7">
    <location>
        <begin position="11"/>
        <end position="214"/>
    </location>
</feature>
<feature type="transmembrane region" description="Helical" evidence="6">
    <location>
        <begin position="87"/>
        <end position="110"/>
    </location>
</feature>
<evidence type="ECO:0000256" key="2">
    <source>
        <dbReference type="ARBA" id="ARBA00006565"/>
    </source>
</evidence>
<keyword evidence="3 6" id="KW-0812">Transmembrane</keyword>
<evidence type="ECO:0000256" key="4">
    <source>
        <dbReference type="ARBA" id="ARBA00022989"/>
    </source>
</evidence>
<proteinExistence type="inferred from homology"/>
<gene>
    <name evidence="8" type="ORF">OKIOD_LOCUS9516</name>
</gene>
<dbReference type="Pfam" id="PF10277">
    <property type="entry name" value="Frag1"/>
    <property type="match status" value="1"/>
</dbReference>
<dbReference type="PANTHER" id="PTHR21324">
    <property type="entry name" value="FASTING-INDUCIBLE INTEGRAL MEMBRANE PROTEIN TM6P1-RELATED"/>
    <property type="match status" value="1"/>
</dbReference>
<organism evidence="8 9">
    <name type="scientific">Oikopleura dioica</name>
    <name type="common">Tunicate</name>
    <dbReference type="NCBI Taxonomy" id="34765"/>
    <lineage>
        <taxon>Eukaryota</taxon>
        <taxon>Metazoa</taxon>
        <taxon>Chordata</taxon>
        <taxon>Tunicata</taxon>
        <taxon>Appendicularia</taxon>
        <taxon>Copelata</taxon>
        <taxon>Oikopleuridae</taxon>
        <taxon>Oikopleura</taxon>
    </lineage>
</organism>
<feature type="transmembrane region" description="Helical" evidence="6">
    <location>
        <begin position="150"/>
        <end position="172"/>
    </location>
</feature>
<protein>
    <submittedName>
        <fullName evidence="8">Oidioi.mRNA.OKI2018_I69.chr1.g751.t1.cds</fullName>
    </submittedName>
</protein>
<dbReference type="InterPro" id="IPR019402">
    <property type="entry name" value="CWH43_N"/>
</dbReference>
<dbReference type="PANTHER" id="PTHR21324:SF9">
    <property type="entry name" value="TRANSMEMBRANE PROTEIN 150A"/>
    <property type="match status" value="1"/>
</dbReference>
<keyword evidence="4 6" id="KW-1133">Transmembrane helix</keyword>
<evidence type="ECO:0000313" key="9">
    <source>
        <dbReference type="Proteomes" id="UP001158576"/>
    </source>
</evidence>
<evidence type="ECO:0000256" key="6">
    <source>
        <dbReference type="SAM" id="Phobius"/>
    </source>
</evidence>
<evidence type="ECO:0000256" key="3">
    <source>
        <dbReference type="ARBA" id="ARBA00022692"/>
    </source>
</evidence>
<name>A0ABN7SKT0_OIKDI</name>
<evidence type="ECO:0000256" key="5">
    <source>
        <dbReference type="ARBA" id="ARBA00023136"/>
    </source>
</evidence>
<feature type="transmembrane region" description="Helical" evidence="6">
    <location>
        <begin position="116"/>
        <end position="138"/>
    </location>
</feature>
<keyword evidence="5 6" id="KW-0472">Membrane</keyword>
<evidence type="ECO:0000256" key="1">
    <source>
        <dbReference type="ARBA" id="ARBA00004127"/>
    </source>
</evidence>
<feature type="transmembrane region" description="Helical" evidence="6">
    <location>
        <begin position="192"/>
        <end position="210"/>
    </location>
</feature>
<dbReference type="EMBL" id="OU015566">
    <property type="protein sequence ID" value="CAG5103390.1"/>
    <property type="molecule type" value="Genomic_DNA"/>
</dbReference>
<comment type="subcellular location">
    <subcellularLocation>
        <location evidence="1">Endomembrane system</location>
        <topology evidence="1">Multi-pass membrane protein</topology>
    </subcellularLocation>
</comment>
<accession>A0ABN7SKT0</accession>
<evidence type="ECO:0000259" key="7">
    <source>
        <dbReference type="Pfam" id="PF10277"/>
    </source>
</evidence>
<evidence type="ECO:0000313" key="8">
    <source>
        <dbReference type="EMBL" id="CAG5103390.1"/>
    </source>
</evidence>
<keyword evidence="9" id="KW-1185">Reference proteome</keyword>
<reference evidence="8 9" key="1">
    <citation type="submission" date="2021-04" db="EMBL/GenBank/DDBJ databases">
        <authorList>
            <person name="Bliznina A."/>
        </authorList>
    </citation>
    <scope>NUCLEOTIDE SEQUENCE [LARGE SCALE GENOMIC DNA]</scope>
</reference>
<feature type="transmembrane region" description="Helical" evidence="6">
    <location>
        <begin position="55"/>
        <end position="75"/>
    </location>
</feature>